<gene>
    <name evidence="1" type="ORF">GCM10007874_19640</name>
</gene>
<evidence type="ECO:0000313" key="1">
    <source>
        <dbReference type="EMBL" id="GLS18947.1"/>
    </source>
</evidence>
<keyword evidence="2" id="KW-1185">Reference proteome</keyword>
<reference evidence="2" key="1">
    <citation type="journal article" date="2019" name="Int. J. Syst. Evol. Microbiol.">
        <title>The Global Catalogue of Microorganisms (GCM) 10K type strain sequencing project: providing services to taxonomists for standard genome sequencing and annotation.</title>
        <authorList>
            <consortium name="The Broad Institute Genomics Platform"/>
            <consortium name="The Broad Institute Genome Sequencing Center for Infectious Disease"/>
            <person name="Wu L."/>
            <person name="Ma J."/>
        </authorList>
    </citation>
    <scope>NUCLEOTIDE SEQUENCE [LARGE SCALE GENOMIC DNA]</scope>
    <source>
        <strain evidence="2">NBRC 101365</strain>
    </source>
</reference>
<organism evidence="1 2">
    <name type="scientific">Labrys miyagiensis</name>
    <dbReference type="NCBI Taxonomy" id="346912"/>
    <lineage>
        <taxon>Bacteria</taxon>
        <taxon>Pseudomonadati</taxon>
        <taxon>Pseudomonadota</taxon>
        <taxon>Alphaproteobacteria</taxon>
        <taxon>Hyphomicrobiales</taxon>
        <taxon>Xanthobacteraceae</taxon>
        <taxon>Labrys</taxon>
    </lineage>
</organism>
<dbReference type="RefSeq" id="WP_284311812.1">
    <property type="nucleotide sequence ID" value="NZ_BSPC01000015.1"/>
</dbReference>
<dbReference type="EMBL" id="BSPC01000015">
    <property type="protein sequence ID" value="GLS18947.1"/>
    <property type="molecule type" value="Genomic_DNA"/>
</dbReference>
<dbReference type="InterPro" id="IPR001893">
    <property type="entry name" value="Cys-rich_GLG1_repeat"/>
</dbReference>
<accession>A0ABQ6CEZ2</accession>
<sequence length="97" mass="10526">MNGSLTRTLTIAGLALGALVLLLPTSAFPQMSPEMKSQARSMLKPCLPEYRKFCSNVEKGNGRIVQCLISHKDELSAACKQGMMSVRALKNKQGSDQ</sequence>
<dbReference type="Proteomes" id="UP001156882">
    <property type="component" value="Unassembled WGS sequence"/>
</dbReference>
<proteinExistence type="predicted"/>
<dbReference type="Pfam" id="PF00839">
    <property type="entry name" value="Cys_rich_FGFR"/>
    <property type="match status" value="1"/>
</dbReference>
<evidence type="ECO:0008006" key="3">
    <source>
        <dbReference type="Google" id="ProtNLM"/>
    </source>
</evidence>
<protein>
    <recommendedName>
        <fullName evidence="3">Cysteine rich repeat-containing protein</fullName>
    </recommendedName>
</protein>
<evidence type="ECO:0000313" key="2">
    <source>
        <dbReference type="Proteomes" id="UP001156882"/>
    </source>
</evidence>
<comment type="caution">
    <text evidence="1">The sequence shown here is derived from an EMBL/GenBank/DDBJ whole genome shotgun (WGS) entry which is preliminary data.</text>
</comment>
<name>A0ABQ6CEZ2_9HYPH</name>